<evidence type="ECO:0000313" key="2">
    <source>
        <dbReference type="Proteomes" id="UP001500618"/>
    </source>
</evidence>
<gene>
    <name evidence="1" type="ORF">GCM10009765_46800</name>
</gene>
<accession>A0ABN2HR57</accession>
<comment type="caution">
    <text evidence="1">The sequence shown here is derived from an EMBL/GenBank/DDBJ whole genome shotgun (WGS) entry which is preliminary data.</text>
</comment>
<protein>
    <submittedName>
        <fullName evidence="1">Uncharacterized protein</fullName>
    </submittedName>
</protein>
<evidence type="ECO:0000313" key="1">
    <source>
        <dbReference type="EMBL" id="GAA1692065.1"/>
    </source>
</evidence>
<organism evidence="1 2">
    <name type="scientific">Fodinicola feengrottensis</name>
    <dbReference type="NCBI Taxonomy" id="435914"/>
    <lineage>
        <taxon>Bacteria</taxon>
        <taxon>Bacillati</taxon>
        <taxon>Actinomycetota</taxon>
        <taxon>Actinomycetes</taxon>
        <taxon>Mycobacteriales</taxon>
        <taxon>Fodinicola</taxon>
    </lineage>
</organism>
<proteinExistence type="predicted"/>
<dbReference type="Proteomes" id="UP001500618">
    <property type="component" value="Unassembled WGS sequence"/>
</dbReference>
<dbReference type="RefSeq" id="WP_344312572.1">
    <property type="nucleotide sequence ID" value="NZ_BAAANY010000019.1"/>
</dbReference>
<sequence length="204" mass="21612">MSALVGTAATAARLQRTALWPWAIRVWATELGPREIDGRAGGPVPVSDGWYGSVGTVPVELFEWRQPVLAGRDDWAAAIGPRPADWLSMMSVVAHLARPAGQFRLGIRYVGPELVDQGLPSNQHFKLAEADQDGARLLALPAVRSALAPVSTDFVTLADRAVLVHIPLRDRTADQLAAKIGQVAALAAALETAAHPDAQIAPAV</sequence>
<name>A0ABN2HR57_9ACTN</name>
<keyword evidence="2" id="KW-1185">Reference proteome</keyword>
<reference evidence="1 2" key="1">
    <citation type="journal article" date="2019" name="Int. J. Syst. Evol. Microbiol.">
        <title>The Global Catalogue of Microorganisms (GCM) 10K type strain sequencing project: providing services to taxonomists for standard genome sequencing and annotation.</title>
        <authorList>
            <consortium name="The Broad Institute Genomics Platform"/>
            <consortium name="The Broad Institute Genome Sequencing Center for Infectious Disease"/>
            <person name="Wu L."/>
            <person name="Ma J."/>
        </authorList>
    </citation>
    <scope>NUCLEOTIDE SEQUENCE [LARGE SCALE GENOMIC DNA]</scope>
    <source>
        <strain evidence="1 2">JCM 14718</strain>
    </source>
</reference>
<dbReference type="EMBL" id="BAAANY010000019">
    <property type="protein sequence ID" value="GAA1692065.1"/>
    <property type="molecule type" value="Genomic_DNA"/>
</dbReference>